<dbReference type="Proteomes" id="UP000619260">
    <property type="component" value="Unassembled WGS sequence"/>
</dbReference>
<proteinExistence type="predicted"/>
<gene>
    <name evidence="2" type="ORF">Val02_81820</name>
</gene>
<comment type="caution">
    <text evidence="2">The sequence shown here is derived from an EMBL/GenBank/DDBJ whole genome shotgun (WGS) entry which is preliminary data.</text>
</comment>
<dbReference type="RefSeq" id="WP_203904705.1">
    <property type="nucleotide sequence ID" value="NZ_BOPF01000046.1"/>
</dbReference>
<reference evidence="2" key="1">
    <citation type="submission" date="2021-01" db="EMBL/GenBank/DDBJ databases">
        <title>Whole genome shotgun sequence of Virgisporangium aliadipatigenens NBRC 105644.</title>
        <authorList>
            <person name="Komaki H."/>
            <person name="Tamura T."/>
        </authorList>
    </citation>
    <scope>NUCLEOTIDE SEQUENCE</scope>
    <source>
        <strain evidence="2">NBRC 105644</strain>
    </source>
</reference>
<evidence type="ECO:0000256" key="1">
    <source>
        <dbReference type="SAM" id="MobiDB-lite"/>
    </source>
</evidence>
<keyword evidence="3" id="KW-1185">Reference proteome</keyword>
<evidence type="ECO:0000313" key="3">
    <source>
        <dbReference type="Proteomes" id="UP000619260"/>
    </source>
</evidence>
<organism evidence="2 3">
    <name type="scientific">Virgisporangium aliadipatigenens</name>
    <dbReference type="NCBI Taxonomy" id="741659"/>
    <lineage>
        <taxon>Bacteria</taxon>
        <taxon>Bacillati</taxon>
        <taxon>Actinomycetota</taxon>
        <taxon>Actinomycetes</taxon>
        <taxon>Micromonosporales</taxon>
        <taxon>Micromonosporaceae</taxon>
        <taxon>Virgisporangium</taxon>
    </lineage>
</organism>
<name>A0A8J4DVC2_9ACTN</name>
<sequence length="204" mass="21418">MTDANDILMGSGAPAAKFERIGATVTGTVVREPEARQQTEFRTGVPLFWKDGSPKMQVVVQLATNERDPERPDDDGTRALYIKGKNLTDTIRSAVRQSGANGIHTGGVLTVQYIADGQAADAKSDPPKLYAATYQPPAASFNGVASPATQQQAPPPAVQQTIAGTGPACPPGIAPDVWARMDAGQRDRVLAAMAPASATHEPPF</sequence>
<protein>
    <submittedName>
        <fullName evidence="2">Uncharacterized protein</fullName>
    </submittedName>
</protein>
<accession>A0A8J4DVC2</accession>
<dbReference type="EMBL" id="BOPF01000046">
    <property type="protein sequence ID" value="GIJ51296.1"/>
    <property type="molecule type" value="Genomic_DNA"/>
</dbReference>
<evidence type="ECO:0000313" key="2">
    <source>
        <dbReference type="EMBL" id="GIJ51296.1"/>
    </source>
</evidence>
<feature type="region of interest" description="Disordered" evidence="1">
    <location>
        <begin position="142"/>
        <end position="174"/>
    </location>
</feature>
<dbReference type="AlphaFoldDB" id="A0A8J4DVC2"/>